<reference evidence="2 3" key="1">
    <citation type="submission" date="2024-08" db="EMBL/GenBank/DDBJ databases">
        <title>Insights into the chromosomal genome structure of Flemingia macrophylla.</title>
        <authorList>
            <person name="Ding Y."/>
            <person name="Zhao Y."/>
            <person name="Bi W."/>
            <person name="Wu M."/>
            <person name="Zhao G."/>
            <person name="Gong Y."/>
            <person name="Li W."/>
            <person name="Zhang P."/>
        </authorList>
    </citation>
    <scope>NUCLEOTIDE SEQUENCE [LARGE SCALE GENOMIC DNA]</scope>
    <source>
        <strain evidence="2">DYQJB</strain>
        <tissue evidence="2">Leaf</tissue>
    </source>
</reference>
<protein>
    <submittedName>
        <fullName evidence="2">Uncharacterized protein</fullName>
    </submittedName>
</protein>
<organism evidence="2 3">
    <name type="scientific">Flemingia macrophylla</name>
    <dbReference type="NCBI Taxonomy" id="520843"/>
    <lineage>
        <taxon>Eukaryota</taxon>
        <taxon>Viridiplantae</taxon>
        <taxon>Streptophyta</taxon>
        <taxon>Embryophyta</taxon>
        <taxon>Tracheophyta</taxon>
        <taxon>Spermatophyta</taxon>
        <taxon>Magnoliopsida</taxon>
        <taxon>eudicotyledons</taxon>
        <taxon>Gunneridae</taxon>
        <taxon>Pentapetalae</taxon>
        <taxon>rosids</taxon>
        <taxon>fabids</taxon>
        <taxon>Fabales</taxon>
        <taxon>Fabaceae</taxon>
        <taxon>Papilionoideae</taxon>
        <taxon>50 kb inversion clade</taxon>
        <taxon>NPAAA clade</taxon>
        <taxon>indigoferoid/millettioid clade</taxon>
        <taxon>Phaseoleae</taxon>
        <taxon>Flemingia</taxon>
    </lineage>
</organism>
<keyword evidence="1" id="KW-0812">Transmembrane</keyword>
<name>A0ABD1LH16_9FABA</name>
<gene>
    <name evidence="2" type="ORF">Fmac_027209</name>
</gene>
<keyword evidence="1" id="KW-0472">Membrane</keyword>
<dbReference type="EMBL" id="JBGMDY010000009">
    <property type="protein sequence ID" value="KAL2322830.1"/>
    <property type="molecule type" value="Genomic_DNA"/>
</dbReference>
<accession>A0ABD1LH16</accession>
<dbReference type="AlphaFoldDB" id="A0ABD1LH16"/>
<feature type="transmembrane region" description="Helical" evidence="1">
    <location>
        <begin position="21"/>
        <end position="40"/>
    </location>
</feature>
<evidence type="ECO:0000256" key="1">
    <source>
        <dbReference type="SAM" id="Phobius"/>
    </source>
</evidence>
<evidence type="ECO:0000313" key="2">
    <source>
        <dbReference type="EMBL" id="KAL2322830.1"/>
    </source>
</evidence>
<proteinExistence type="predicted"/>
<evidence type="ECO:0000313" key="3">
    <source>
        <dbReference type="Proteomes" id="UP001603857"/>
    </source>
</evidence>
<dbReference type="Proteomes" id="UP001603857">
    <property type="component" value="Unassembled WGS sequence"/>
</dbReference>
<sequence>MQQRNRRMGSVFIKVEPEAKLSFYMNMCVLTKLGINILFYDLQVAFLKKVKVALSNPHE</sequence>
<keyword evidence="3" id="KW-1185">Reference proteome</keyword>
<keyword evidence="1" id="KW-1133">Transmembrane helix</keyword>
<comment type="caution">
    <text evidence="2">The sequence shown here is derived from an EMBL/GenBank/DDBJ whole genome shotgun (WGS) entry which is preliminary data.</text>
</comment>